<protein>
    <submittedName>
        <fullName evidence="2">Uncharacterized protein</fullName>
    </submittedName>
</protein>
<organism evidence="2 3">
    <name type="scientific">Halteria grandinella</name>
    <dbReference type="NCBI Taxonomy" id="5974"/>
    <lineage>
        <taxon>Eukaryota</taxon>
        <taxon>Sar</taxon>
        <taxon>Alveolata</taxon>
        <taxon>Ciliophora</taxon>
        <taxon>Intramacronucleata</taxon>
        <taxon>Spirotrichea</taxon>
        <taxon>Stichotrichia</taxon>
        <taxon>Sporadotrichida</taxon>
        <taxon>Halteriidae</taxon>
        <taxon>Halteria</taxon>
    </lineage>
</organism>
<feature type="transmembrane region" description="Helical" evidence="1">
    <location>
        <begin position="232"/>
        <end position="255"/>
    </location>
</feature>
<keyword evidence="1" id="KW-1133">Transmembrane helix</keyword>
<evidence type="ECO:0000313" key="2">
    <source>
        <dbReference type="EMBL" id="TNV77410.1"/>
    </source>
</evidence>
<gene>
    <name evidence="2" type="ORF">FGO68_gene11667</name>
</gene>
<feature type="transmembrane region" description="Helical" evidence="1">
    <location>
        <begin position="306"/>
        <end position="326"/>
    </location>
</feature>
<name>A0A8J8NNN3_HALGN</name>
<feature type="transmembrane region" description="Helical" evidence="1">
    <location>
        <begin position="267"/>
        <end position="290"/>
    </location>
</feature>
<keyword evidence="1" id="KW-0812">Transmembrane</keyword>
<proteinExistence type="predicted"/>
<accession>A0A8J8NNN3</accession>
<keyword evidence="3" id="KW-1185">Reference proteome</keyword>
<evidence type="ECO:0000256" key="1">
    <source>
        <dbReference type="SAM" id="Phobius"/>
    </source>
</evidence>
<sequence length="329" mass="38537">MMEDSIRQKRLSTKPLPKNSSKQIVEKVHFQIEVDDVSFIDKLSIHASINGGSLHQDERGKKYLFYLVKSEGQQEMCLLHEKECNLYNKVAYQNGEWRFNVTGKIFYKNNQDGNLNINDQNNNNHRTRKFIVVDNMPMVKVYEIQKNNEILRLNSKNPLFCISSDTDMDSGDKALLEIGNILKSANLNFKDEYTIKSNAEIILTILLTIGVISIALICFWVVMEAYSWDFKIYLQILIYLGFIIAIIIVVGLIYAGLEKLHDKYNDFFTRSLFWGFQILFGTVSFGLFIWKLVTVIKHHPQTYQQYLWYTISYVIVIPIFITDYRIRYK</sequence>
<dbReference type="Proteomes" id="UP000785679">
    <property type="component" value="Unassembled WGS sequence"/>
</dbReference>
<reference evidence="2" key="1">
    <citation type="submission" date="2019-06" db="EMBL/GenBank/DDBJ databases">
        <authorList>
            <person name="Zheng W."/>
        </authorList>
    </citation>
    <scope>NUCLEOTIDE SEQUENCE</scope>
    <source>
        <strain evidence="2">QDHG01</strain>
    </source>
</reference>
<evidence type="ECO:0000313" key="3">
    <source>
        <dbReference type="Proteomes" id="UP000785679"/>
    </source>
</evidence>
<dbReference type="AlphaFoldDB" id="A0A8J8NNN3"/>
<dbReference type="EMBL" id="RRYP01011956">
    <property type="protein sequence ID" value="TNV77410.1"/>
    <property type="molecule type" value="Genomic_DNA"/>
</dbReference>
<feature type="transmembrane region" description="Helical" evidence="1">
    <location>
        <begin position="201"/>
        <end position="226"/>
    </location>
</feature>
<keyword evidence="1" id="KW-0472">Membrane</keyword>
<comment type="caution">
    <text evidence="2">The sequence shown here is derived from an EMBL/GenBank/DDBJ whole genome shotgun (WGS) entry which is preliminary data.</text>
</comment>